<evidence type="ECO:0000313" key="17">
    <source>
        <dbReference type="Proteomes" id="UP001286313"/>
    </source>
</evidence>
<evidence type="ECO:0000256" key="4">
    <source>
        <dbReference type="ARBA" id="ARBA00022475"/>
    </source>
</evidence>
<keyword evidence="4" id="KW-1003">Cell membrane</keyword>
<evidence type="ECO:0000256" key="8">
    <source>
        <dbReference type="ARBA" id="ARBA00023136"/>
    </source>
</evidence>
<feature type="transmembrane region" description="Helical" evidence="14">
    <location>
        <begin position="589"/>
        <end position="614"/>
    </location>
</feature>
<feature type="compositionally biased region" description="Basic and acidic residues" evidence="13">
    <location>
        <begin position="351"/>
        <end position="364"/>
    </location>
</feature>
<evidence type="ECO:0000256" key="10">
    <source>
        <dbReference type="ARBA" id="ARBA00023180"/>
    </source>
</evidence>
<evidence type="ECO:0000256" key="13">
    <source>
        <dbReference type="SAM" id="MobiDB-lite"/>
    </source>
</evidence>
<comment type="similarity">
    <text evidence="2">Belongs to the glutamate-gated ion channel (TC 1.A.10.1) family.</text>
</comment>
<keyword evidence="12" id="KW-0407">Ion channel</keyword>
<evidence type="ECO:0000256" key="3">
    <source>
        <dbReference type="ARBA" id="ARBA00022448"/>
    </source>
</evidence>
<dbReference type="EMBL" id="JAWQEG010007224">
    <property type="protein sequence ID" value="KAK3852813.1"/>
    <property type="molecule type" value="Genomic_DNA"/>
</dbReference>
<evidence type="ECO:0000256" key="2">
    <source>
        <dbReference type="ARBA" id="ARBA00008685"/>
    </source>
</evidence>
<dbReference type="PANTHER" id="PTHR42643">
    <property type="entry name" value="IONOTROPIC RECEPTOR 20A-RELATED"/>
    <property type="match status" value="1"/>
</dbReference>
<evidence type="ECO:0000256" key="6">
    <source>
        <dbReference type="ARBA" id="ARBA00022989"/>
    </source>
</evidence>
<evidence type="ECO:0000256" key="12">
    <source>
        <dbReference type="ARBA" id="ARBA00023303"/>
    </source>
</evidence>
<evidence type="ECO:0000256" key="14">
    <source>
        <dbReference type="SAM" id="Phobius"/>
    </source>
</evidence>
<dbReference type="Pfam" id="PF00060">
    <property type="entry name" value="Lig_chan"/>
    <property type="match status" value="1"/>
</dbReference>
<feature type="compositionally biased region" description="Gly residues" evidence="13">
    <location>
        <begin position="334"/>
        <end position="350"/>
    </location>
</feature>
<keyword evidence="11" id="KW-1071">Ligand-gated ion channel</keyword>
<dbReference type="GO" id="GO:0015276">
    <property type="term" value="F:ligand-gated monoatomic ion channel activity"/>
    <property type="evidence" value="ECO:0007669"/>
    <property type="project" value="InterPro"/>
</dbReference>
<feature type="compositionally biased region" description="Gly residues" evidence="13">
    <location>
        <begin position="365"/>
        <end position="374"/>
    </location>
</feature>
<evidence type="ECO:0000313" key="16">
    <source>
        <dbReference type="EMBL" id="KAK3852813.1"/>
    </source>
</evidence>
<reference evidence="16" key="1">
    <citation type="submission" date="2023-10" db="EMBL/GenBank/DDBJ databases">
        <title>Genome assemblies of two species of porcelain crab, Petrolisthes cinctipes and Petrolisthes manimaculis (Anomura: Porcellanidae).</title>
        <authorList>
            <person name="Angst P."/>
        </authorList>
    </citation>
    <scope>NUCLEOTIDE SEQUENCE</scope>
    <source>
        <strain evidence="16">PB745_01</strain>
        <tissue evidence="16">Gill</tissue>
    </source>
</reference>
<dbReference type="SMART" id="SM00918">
    <property type="entry name" value="Lig_chan-Glu_bd"/>
    <property type="match status" value="1"/>
</dbReference>
<dbReference type="SUPFAM" id="SSF53850">
    <property type="entry name" value="Periplasmic binding protein-like II"/>
    <property type="match status" value="1"/>
</dbReference>
<feature type="compositionally biased region" description="Gly residues" evidence="13">
    <location>
        <begin position="400"/>
        <end position="417"/>
    </location>
</feature>
<evidence type="ECO:0000259" key="15">
    <source>
        <dbReference type="SMART" id="SM00918"/>
    </source>
</evidence>
<dbReference type="InterPro" id="IPR001320">
    <property type="entry name" value="Iontro_rcpt_C"/>
</dbReference>
<dbReference type="PANTHER" id="PTHR42643:SF24">
    <property type="entry name" value="IONOTROPIC RECEPTOR 60A"/>
    <property type="match status" value="1"/>
</dbReference>
<comment type="subcellular location">
    <subcellularLocation>
        <location evidence="1">Cell membrane</location>
        <topology evidence="1">Multi-pass membrane protein</topology>
    </subcellularLocation>
</comment>
<keyword evidence="3" id="KW-0813">Transport</keyword>
<dbReference type="Proteomes" id="UP001286313">
    <property type="component" value="Unassembled WGS sequence"/>
</dbReference>
<feature type="domain" description="Ionotropic glutamate receptor L-glutamate and glycine-binding" evidence="15">
    <location>
        <begin position="416"/>
        <end position="473"/>
    </location>
</feature>
<keyword evidence="7" id="KW-0406">Ion transport</keyword>
<proteinExistence type="inferred from homology"/>
<dbReference type="AlphaFoldDB" id="A0AAE1BLW3"/>
<keyword evidence="8 14" id="KW-0472">Membrane</keyword>
<evidence type="ECO:0000256" key="1">
    <source>
        <dbReference type="ARBA" id="ARBA00004651"/>
    </source>
</evidence>
<dbReference type="GO" id="GO:0005886">
    <property type="term" value="C:plasma membrane"/>
    <property type="evidence" value="ECO:0007669"/>
    <property type="project" value="UniProtKB-SubCell"/>
</dbReference>
<evidence type="ECO:0000256" key="11">
    <source>
        <dbReference type="ARBA" id="ARBA00023286"/>
    </source>
</evidence>
<dbReference type="Pfam" id="PF10613">
    <property type="entry name" value="Lig_chan-Glu_bd"/>
    <property type="match status" value="1"/>
</dbReference>
<keyword evidence="17" id="KW-1185">Reference proteome</keyword>
<evidence type="ECO:0000256" key="9">
    <source>
        <dbReference type="ARBA" id="ARBA00023170"/>
    </source>
</evidence>
<organism evidence="16 17">
    <name type="scientific">Petrolisthes cinctipes</name>
    <name type="common">Flat porcelain crab</name>
    <dbReference type="NCBI Taxonomy" id="88211"/>
    <lineage>
        <taxon>Eukaryota</taxon>
        <taxon>Metazoa</taxon>
        <taxon>Ecdysozoa</taxon>
        <taxon>Arthropoda</taxon>
        <taxon>Crustacea</taxon>
        <taxon>Multicrustacea</taxon>
        <taxon>Malacostraca</taxon>
        <taxon>Eumalacostraca</taxon>
        <taxon>Eucarida</taxon>
        <taxon>Decapoda</taxon>
        <taxon>Pleocyemata</taxon>
        <taxon>Anomura</taxon>
        <taxon>Galatheoidea</taxon>
        <taxon>Porcellanidae</taxon>
        <taxon>Petrolisthes</taxon>
    </lineage>
</organism>
<keyword evidence="10" id="KW-0325">Glycoprotein</keyword>
<dbReference type="InterPro" id="IPR052192">
    <property type="entry name" value="Insect_Ionotropic_Sensory_Rcpt"/>
</dbReference>
<feature type="transmembrane region" description="Helical" evidence="14">
    <location>
        <begin position="530"/>
        <end position="552"/>
    </location>
</feature>
<name>A0AAE1BLW3_PETCI</name>
<dbReference type="InterPro" id="IPR019594">
    <property type="entry name" value="Glu/Gly-bd"/>
</dbReference>
<evidence type="ECO:0000256" key="5">
    <source>
        <dbReference type="ARBA" id="ARBA00022692"/>
    </source>
</evidence>
<sequence>MASSTPRPPPLPPCHSTPTTLTFIKLLVVMTTMMVISVGCDGTYSNPLQTPTSEHPDVVLGHLLGKTLAGRHLLLALDPGASLVLDLKALLGGREEAAISSSSSSSSVSLLDAHHPDPFLQSARAEFLRGGHYVAVLAFTSSPDLLLDSLTERWNPDFLVLLSLNSAVNTTRLLMDERIQRSQHIALLETDSAVLEQDRTLLEKSGTLLDQDKALREEDMTLLEKNRLSMKKTEMLLEPNTLLPKHVKTSLKQNLRSTRFNKSFQKGRYRVFTSQPFTPHGRGWGVKLPLGAWWEGSNFSDFSALFPERFPTLGGQTLYLGSWCDDFPFLYPGGGGGGDGDGDDGGGGGHGDGDDGHGDGDGGGHGDGGVGGDGGHGDGDDGGIGDGGHGDGDDGHGDGGGDGGGHGDGGVGDGGVGDGEEGSCIGCSLDLLDMLAGHLNFTYHVQMEPKDHNWGSKNEEDGRWTGMLGDLVYNNKHLVINSFQVMVIESLVAEFDISYPYHVEDYVFLLSIPPPAPQWKGLLYPLKAETWGAVLAMTCLVVLLLTSCLTLFPDTQDPGTVFLLVVGAEVRQSVHQRLGRWWGRVWVGWWWLGCVIITTAYTSNLVAFLTVPVFPRRIETVKELATSGLRVCMQDYGSFVPDALKNSHHDTDLHHLGQHLDLFPYVYLQYDVGLSWVADNTHALVESHSYLAYIVRLHHVAHSTYIMKETVYPGYMSWILKKNTPYTSRLSVALAHLVESGLFHYVYLKHMDSSSSPNTGAATQTSKVSAGDALQIGQMLGAFMVWGLGVGVSSLALALEFLLLPRLHRHPQQSP</sequence>
<comment type="caution">
    <text evidence="16">The sequence shown here is derived from an EMBL/GenBank/DDBJ whole genome shotgun (WGS) entry which is preliminary data.</text>
</comment>
<feature type="transmembrane region" description="Helical" evidence="14">
    <location>
        <begin position="783"/>
        <end position="804"/>
    </location>
</feature>
<keyword evidence="5 14" id="KW-0812">Transmembrane</keyword>
<evidence type="ECO:0000256" key="7">
    <source>
        <dbReference type="ARBA" id="ARBA00023065"/>
    </source>
</evidence>
<feature type="compositionally biased region" description="Basic and acidic residues" evidence="13">
    <location>
        <begin position="388"/>
        <end position="399"/>
    </location>
</feature>
<protein>
    <recommendedName>
        <fullName evidence="15">Ionotropic glutamate receptor L-glutamate and glycine-binding domain-containing protein</fullName>
    </recommendedName>
</protein>
<dbReference type="Gene3D" id="1.10.287.70">
    <property type="match status" value="1"/>
</dbReference>
<keyword evidence="9" id="KW-0675">Receptor</keyword>
<dbReference type="Gene3D" id="3.40.190.10">
    <property type="entry name" value="Periplasmic binding protein-like II"/>
    <property type="match status" value="1"/>
</dbReference>
<gene>
    <name evidence="16" type="ORF">Pcinc_040612</name>
</gene>
<keyword evidence="6 14" id="KW-1133">Transmembrane helix</keyword>
<accession>A0AAE1BLW3</accession>
<feature type="region of interest" description="Disordered" evidence="13">
    <location>
        <begin position="334"/>
        <end position="417"/>
    </location>
</feature>
<dbReference type="GO" id="GO:0050906">
    <property type="term" value="P:detection of stimulus involved in sensory perception"/>
    <property type="evidence" value="ECO:0007669"/>
    <property type="project" value="UniProtKB-ARBA"/>
</dbReference>